<feature type="binding site" evidence="17">
    <location>
        <position position="415"/>
    </location>
    <ligand>
        <name>(6S)-NADPHX</name>
        <dbReference type="ChEBI" id="CHEBI:64076"/>
    </ligand>
</feature>
<evidence type="ECO:0000256" key="15">
    <source>
        <dbReference type="ARBA" id="ARBA00048238"/>
    </source>
</evidence>
<dbReference type="eggNOG" id="COG0062">
    <property type="taxonomic scope" value="Bacteria"/>
</dbReference>
<dbReference type="PROSITE" id="PS01050">
    <property type="entry name" value="YJEF_C_2"/>
    <property type="match status" value="1"/>
</dbReference>
<dbReference type="KEGG" id="awo:Awo_c16890"/>
<dbReference type="HAMAP" id="MF_01966">
    <property type="entry name" value="NADHX_epimerase"/>
    <property type="match status" value="1"/>
</dbReference>
<keyword evidence="22" id="KW-0808">Transferase</keyword>
<dbReference type="STRING" id="931626.Awo_c16890"/>
<dbReference type="Gene3D" id="3.40.1190.20">
    <property type="match status" value="1"/>
</dbReference>
<dbReference type="InterPro" id="IPR029056">
    <property type="entry name" value="Ribokinase-like"/>
</dbReference>
<dbReference type="EMBL" id="CP002987">
    <property type="protein sequence ID" value="AFA48471.1"/>
    <property type="molecule type" value="Genomic_DNA"/>
</dbReference>
<dbReference type="AlphaFoldDB" id="H6LHU1"/>
<dbReference type="RefSeq" id="WP_014356074.1">
    <property type="nucleotide sequence ID" value="NC_016894.1"/>
</dbReference>
<dbReference type="PIRSF" id="PIRSF017184">
    <property type="entry name" value="Nnr"/>
    <property type="match status" value="1"/>
</dbReference>
<keyword evidence="8 17" id="KW-0521">NADP</keyword>
<comment type="catalytic activity">
    <reaction evidence="1 18 19">
        <text>(6R)-NADHX = (6S)-NADHX</text>
        <dbReference type="Rhea" id="RHEA:32215"/>
        <dbReference type="ChEBI" id="CHEBI:64074"/>
        <dbReference type="ChEBI" id="CHEBI:64075"/>
        <dbReference type="EC" id="5.1.99.6"/>
    </reaction>
</comment>
<evidence type="ECO:0000256" key="19">
    <source>
        <dbReference type="PIRNR" id="PIRNR017184"/>
    </source>
</evidence>
<evidence type="ECO:0000256" key="8">
    <source>
        <dbReference type="ARBA" id="ARBA00022857"/>
    </source>
</evidence>
<feature type="binding site" evidence="18">
    <location>
        <position position="170"/>
    </location>
    <ligand>
        <name>K(+)</name>
        <dbReference type="ChEBI" id="CHEBI:29103"/>
    </ligand>
</feature>
<feature type="domain" description="YjeF C-terminal" evidence="20">
    <location>
        <begin position="267"/>
        <end position="539"/>
    </location>
</feature>
<dbReference type="GO" id="GO:0046872">
    <property type="term" value="F:metal ion binding"/>
    <property type="evidence" value="ECO:0007669"/>
    <property type="project" value="UniProtKB-UniRule"/>
</dbReference>
<comment type="similarity">
    <text evidence="3 19">In the N-terminal section; belongs to the NnrE/AIBP family.</text>
</comment>
<evidence type="ECO:0000256" key="9">
    <source>
        <dbReference type="ARBA" id="ARBA00022958"/>
    </source>
</evidence>
<dbReference type="SUPFAM" id="SSF64153">
    <property type="entry name" value="YjeF N-terminal domain-like"/>
    <property type="match status" value="1"/>
</dbReference>
<reference evidence="23" key="1">
    <citation type="submission" date="2011-07" db="EMBL/GenBank/DDBJ databases">
        <title>Complete genome sequence of Acetobacterium woodii.</title>
        <authorList>
            <person name="Poehlein A."/>
            <person name="Schmidt S."/>
            <person name="Kaster A.-K."/>
            <person name="Goenrich M."/>
            <person name="Vollmers J."/>
            <person name="Thuermer A."/>
            <person name="Gottschalk G."/>
            <person name="Thauer R.K."/>
            <person name="Daniel R."/>
            <person name="Mueller V."/>
        </authorList>
    </citation>
    <scope>NUCLEOTIDE SEQUENCE [LARGE SCALE GENOMIC DNA]</scope>
    <source>
        <strain evidence="23">ATCC 29683 / DSM 1030 / JCM 2381 / KCTC 1655 / WB1</strain>
    </source>
</reference>
<evidence type="ECO:0000256" key="5">
    <source>
        <dbReference type="ARBA" id="ARBA00022723"/>
    </source>
</evidence>
<dbReference type="GO" id="GO:0046496">
    <property type="term" value="P:nicotinamide nucleotide metabolic process"/>
    <property type="evidence" value="ECO:0007669"/>
    <property type="project" value="UniProtKB-UniRule"/>
</dbReference>
<feature type="binding site" evidence="17">
    <location>
        <begin position="452"/>
        <end position="456"/>
    </location>
    <ligand>
        <name>AMP</name>
        <dbReference type="ChEBI" id="CHEBI:456215"/>
    </ligand>
</feature>
<keyword evidence="10 17" id="KW-0520">NAD</keyword>
<evidence type="ECO:0000256" key="14">
    <source>
        <dbReference type="ARBA" id="ARBA00025153"/>
    </source>
</evidence>
<dbReference type="EC" id="4.2.1.136" evidence="19"/>
<dbReference type="eggNOG" id="COG0063">
    <property type="taxonomic scope" value="Bacteria"/>
</dbReference>
<dbReference type="Pfam" id="PF03853">
    <property type="entry name" value="YjeF_N"/>
    <property type="match status" value="1"/>
</dbReference>
<dbReference type="EC" id="5.1.99.6" evidence="19"/>
<feature type="binding site" evidence="18">
    <location>
        <position position="204"/>
    </location>
    <ligand>
        <name>(6S)-NADPHX</name>
        <dbReference type="ChEBI" id="CHEBI:64076"/>
    </ligand>
</feature>
<evidence type="ECO:0000313" key="23">
    <source>
        <dbReference type="Proteomes" id="UP000007177"/>
    </source>
</evidence>
<dbReference type="PANTHER" id="PTHR12592">
    <property type="entry name" value="ATP-DEPENDENT (S)-NAD(P)H-HYDRATE DEHYDRATASE FAMILY MEMBER"/>
    <property type="match status" value="1"/>
</dbReference>
<keyword evidence="7 17" id="KW-0067">ATP-binding</keyword>
<name>H6LHU1_ACEWD</name>
<evidence type="ECO:0000259" key="20">
    <source>
        <dbReference type="PROSITE" id="PS51383"/>
    </source>
</evidence>
<protein>
    <recommendedName>
        <fullName evidence="19">Bifunctional NAD(P)H-hydrate repair enzyme</fullName>
    </recommendedName>
    <alternativeName>
        <fullName evidence="19">Nicotinamide nucleotide repair protein</fullName>
    </alternativeName>
    <domain>
        <recommendedName>
            <fullName evidence="19">ADP-dependent (S)-NAD(P)H-hydrate dehydratase</fullName>
            <ecNumber evidence="19">4.2.1.136</ecNumber>
        </recommendedName>
        <alternativeName>
            <fullName evidence="19">ADP-dependent NAD(P)HX dehydratase</fullName>
        </alternativeName>
    </domain>
    <domain>
        <recommendedName>
            <fullName evidence="19">NAD(P)H-hydrate epimerase</fullName>
            <ecNumber evidence="19">5.1.99.6</ecNumber>
        </recommendedName>
    </domain>
</protein>
<comment type="cofactor">
    <cofactor evidence="18 19">
        <name>K(+)</name>
        <dbReference type="ChEBI" id="CHEBI:29103"/>
    </cofactor>
    <text evidence="18 19">Binds 1 potassium ion per subunit.</text>
</comment>
<evidence type="ECO:0000256" key="6">
    <source>
        <dbReference type="ARBA" id="ARBA00022741"/>
    </source>
</evidence>
<dbReference type="PANTHER" id="PTHR12592:SF0">
    <property type="entry name" value="ATP-DEPENDENT (S)-NAD(P)H-HYDRATE DEHYDRATASE"/>
    <property type="match status" value="1"/>
</dbReference>
<evidence type="ECO:0000256" key="16">
    <source>
        <dbReference type="ARBA" id="ARBA00049209"/>
    </source>
</evidence>
<comment type="similarity">
    <text evidence="4 19">In the C-terminal section; belongs to the NnrD/CARKD family.</text>
</comment>
<dbReference type="GO" id="GO:0052855">
    <property type="term" value="F:ADP-dependent NAD(P)H-hydrate dehydratase activity"/>
    <property type="evidence" value="ECO:0007669"/>
    <property type="project" value="UniProtKB-UniRule"/>
</dbReference>
<keyword evidence="13" id="KW-0511">Multifunctional enzyme</keyword>
<dbReference type="HAMAP" id="MF_01965">
    <property type="entry name" value="NADHX_dehydratase"/>
    <property type="match status" value="1"/>
</dbReference>
<dbReference type="InterPro" id="IPR036652">
    <property type="entry name" value="YjeF_N_dom_sf"/>
</dbReference>
<dbReference type="Proteomes" id="UP000007177">
    <property type="component" value="Chromosome"/>
</dbReference>
<dbReference type="InterPro" id="IPR017953">
    <property type="entry name" value="Carbohydrate_kinase_pred_CS"/>
</dbReference>
<dbReference type="SUPFAM" id="SSF53613">
    <property type="entry name" value="Ribokinase-like"/>
    <property type="match status" value="1"/>
</dbReference>
<feature type="binding site" evidence="18">
    <location>
        <position position="186"/>
    </location>
    <ligand>
        <name>(6S)-NADPHX</name>
        <dbReference type="ChEBI" id="CHEBI:64076"/>
    </ligand>
</feature>
<dbReference type="Pfam" id="PF01256">
    <property type="entry name" value="Carb_kinase"/>
    <property type="match status" value="1"/>
</dbReference>
<dbReference type="InterPro" id="IPR000631">
    <property type="entry name" value="CARKD"/>
</dbReference>
<dbReference type="HOGENOM" id="CLU_024853_4_1_9"/>
<keyword evidence="5 18" id="KW-0479">Metal-binding</keyword>
<evidence type="ECO:0000256" key="13">
    <source>
        <dbReference type="ARBA" id="ARBA00023268"/>
    </source>
</evidence>
<reference evidence="22 23" key="2">
    <citation type="journal article" date="2012" name="PLoS ONE">
        <title>An ancient pathway combining carbon dioxide fixation with the generation and utilization of a sodium ion gradient for ATP synthesis.</title>
        <authorList>
            <person name="Poehlein A."/>
            <person name="Schmidt S."/>
            <person name="Kaster A.K."/>
            <person name="Goenrich M."/>
            <person name="Vollmers J."/>
            <person name="Thurmer A."/>
            <person name="Bertsch J."/>
            <person name="Schuchmann K."/>
            <person name="Voigt B."/>
            <person name="Hecker M."/>
            <person name="Daniel R."/>
            <person name="Thauer R.K."/>
            <person name="Gottschalk G."/>
            <person name="Muller V."/>
        </authorList>
    </citation>
    <scope>NUCLEOTIDE SEQUENCE [LARGE SCALE GENOMIC DNA]</scope>
    <source>
        <strain evidence="23">ATCC 29683 / DSM 1030 / JCM 2381 / KCTC 1655 / WB1</strain>
    </source>
</reference>
<comment type="similarity">
    <text evidence="18">Belongs to the NnrE/AIBP family.</text>
</comment>
<comment type="function">
    <text evidence="14 19">Bifunctional enzyme that catalyzes the epimerization of the S- and R-forms of NAD(P)HX and the dehydration of the S-form of NAD(P)HX at the expense of ADP, which is converted to AMP. This allows the repair of both epimers of NAD(P)HX, a damaged form of NAD(P)H that is a result of enzymatic or heat-dependent hydration.</text>
</comment>
<accession>H6LHU1</accession>
<comment type="catalytic activity">
    <reaction evidence="16 17 19">
        <text>(6S)-NADPHX + ADP = AMP + phosphate + NADPH + H(+)</text>
        <dbReference type="Rhea" id="RHEA:32235"/>
        <dbReference type="ChEBI" id="CHEBI:15378"/>
        <dbReference type="ChEBI" id="CHEBI:43474"/>
        <dbReference type="ChEBI" id="CHEBI:57783"/>
        <dbReference type="ChEBI" id="CHEBI:64076"/>
        <dbReference type="ChEBI" id="CHEBI:456215"/>
        <dbReference type="ChEBI" id="CHEBI:456216"/>
        <dbReference type="EC" id="4.2.1.136"/>
    </reaction>
</comment>
<comment type="function">
    <text evidence="17">Catalyzes the dehydration of the S-form of NAD(P)HX at the expense of ADP, which is converted to AMP. Together with NAD(P)HX epimerase, which catalyzes the epimerization of the S- and R-forms, the enzyme allows the repair of both epimers of NAD(P)HX, a damaged form of NAD(P)H that is a result of enzymatic or heat-dependent hydration.</text>
</comment>
<dbReference type="PROSITE" id="PS51383">
    <property type="entry name" value="YJEF_C_3"/>
    <property type="match status" value="1"/>
</dbReference>
<dbReference type="GO" id="GO:0016301">
    <property type="term" value="F:kinase activity"/>
    <property type="evidence" value="ECO:0007669"/>
    <property type="project" value="UniProtKB-KW"/>
</dbReference>
<feature type="domain" description="YjeF N-terminal" evidence="21">
    <location>
        <begin position="51"/>
        <end position="261"/>
    </location>
</feature>
<comment type="function">
    <text evidence="18">Catalyzes the epimerization of the S- and R-forms of NAD(P)HX, a damaged form of NAD(P)H that is a result of enzymatic or heat-dependent hydration. This is a prerequisite for the S-specific NAD(P)H-hydrate dehydratase to allow the repair of both epimers of NAD(P)HX.</text>
</comment>
<comment type="subunit">
    <text evidence="17">Homotetramer.</text>
</comment>
<evidence type="ECO:0000256" key="7">
    <source>
        <dbReference type="ARBA" id="ARBA00022840"/>
    </source>
</evidence>
<evidence type="ECO:0000256" key="2">
    <source>
        <dbReference type="ARBA" id="ARBA00000909"/>
    </source>
</evidence>
<keyword evidence="9 18" id="KW-0630">Potassium</keyword>
<feature type="binding site" evidence="18">
    <location>
        <position position="99"/>
    </location>
    <ligand>
        <name>K(+)</name>
        <dbReference type="ChEBI" id="CHEBI:29103"/>
    </ligand>
</feature>
<comment type="catalytic activity">
    <reaction evidence="15 17 19">
        <text>(6S)-NADHX + ADP = AMP + phosphate + NADH + H(+)</text>
        <dbReference type="Rhea" id="RHEA:32223"/>
        <dbReference type="ChEBI" id="CHEBI:15378"/>
        <dbReference type="ChEBI" id="CHEBI:43474"/>
        <dbReference type="ChEBI" id="CHEBI:57945"/>
        <dbReference type="ChEBI" id="CHEBI:64074"/>
        <dbReference type="ChEBI" id="CHEBI:456215"/>
        <dbReference type="ChEBI" id="CHEBI:456216"/>
        <dbReference type="EC" id="4.2.1.136"/>
    </reaction>
</comment>
<dbReference type="GO" id="GO:0110051">
    <property type="term" value="P:metabolite repair"/>
    <property type="evidence" value="ECO:0007669"/>
    <property type="project" value="TreeGrafter"/>
</dbReference>
<comment type="caution">
    <text evidence="18">Lacks conserved residue(s) required for the propagation of feature annotation.</text>
</comment>
<sequence length="539" mass="59081">MILNNKAATYGGFIALKVYKKYLFDIMTKEESLFSPWEKRKEMKVVTPKEMAIMDRHAIANGTPAIELMERAGIACVKIIMKDLNEDAQIVILCGAGNNGGDGLVIGRLLNEAGFIVHLFLTEPETKLSEDSHVNLNRLKEKAIPIRYLIEESDFEDFFIILKRATHIIDAIFGTGLVDKDIPEKYHRIFDCVNAFEKEKIAIDIPSGLRGDIGLNIGNAIFADKTIMIQNYKTGCLLNDGPDYAGNIVVVDIGIDENSIPNEKYYTQESDLKFPEKRKKNTHKYDYGSVVIIAGSKGMSGAGILAIEGALKSGGGLVTCYVPQDIYMPVVARAPAEALIKTYDCNITFDDIKNDRKKVILVGPGIGRAKNYSFILEHLLEGSLPVVIDADGIHHLAVVGDALKESKTPVVITPHFAEFSKLIDVPREDILKDPIGYGQKFAMEYQVVVVLKGYRTMVFGTNGEIWFNSTGNPGMATGGSGDVLAGMIAGIAGQNVDLFEAARAGVYFHGKAGDYYADQFGESTLTAHSIITSLKHVLK</sequence>
<evidence type="ECO:0000256" key="10">
    <source>
        <dbReference type="ARBA" id="ARBA00023027"/>
    </source>
</evidence>
<evidence type="ECO:0000256" key="4">
    <source>
        <dbReference type="ARBA" id="ARBA00009524"/>
    </source>
</evidence>
<dbReference type="InterPro" id="IPR004443">
    <property type="entry name" value="YjeF_N_dom"/>
</dbReference>
<dbReference type="NCBIfam" id="TIGR00197">
    <property type="entry name" value="yjeF_nterm"/>
    <property type="match status" value="1"/>
</dbReference>
<gene>
    <name evidence="18" type="primary">nnrE</name>
    <name evidence="17" type="synonym">nnrD</name>
    <name evidence="22" type="ordered locus">Awo_c16890</name>
</gene>
<keyword evidence="6 17" id="KW-0547">Nucleotide-binding</keyword>
<keyword evidence="12 17" id="KW-0456">Lyase</keyword>
<dbReference type="PROSITE" id="PS51385">
    <property type="entry name" value="YJEF_N"/>
    <property type="match status" value="1"/>
</dbReference>
<evidence type="ECO:0000259" key="21">
    <source>
        <dbReference type="PROSITE" id="PS51385"/>
    </source>
</evidence>
<organism evidence="22 23">
    <name type="scientific">Acetobacterium woodii (strain ATCC 29683 / DSM 1030 / JCM 2381 / KCTC 1655 / WB1)</name>
    <dbReference type="NCBI Taxonomy" id="931626"/>
    <lineage>
        <taxon>Bacteria</taxon>
        <taxon>Bacillati</taxon>
        <taxon>Bacillota</taxon>
        <taxon>Clostridia</taxon>
        <taxon>Eubacteriales</taxon>
        <taxon>Eubacteriaceae</taxon>
        <taxon>Acetobacterium</taxon>
    </lineage>
</organism>
<dbReference type="GO" id="GO:0005524">
    <property type="term" value="F:ATP binding"/>
    <property type="evidence" value="ECO:0007669"/>
    <property type="project" value="UniProtKB-UniRule"/>
</dbReference>
<comment type="similarity">
    <text evidence="17">Belongs to the NnrD/CARKD family.</text>
</comment>
<evidence type="ECO:0000256" key="12">
    <source>
        <dbReference type="ARBA" id="ARBA00023239"/>
    </source>
</evidence>
<evidence type="ECO:0000256" key="1">
    <source>
        <dbReference type="ARBA" id="ARBA00000013"/>
    </source>
</evidence>
<dbReference type="CDD" id="cd01171">
    <property type="entry name" value="YXKO-related"/>
    <property type="match status" value="1"/>
</dbReference>
<dbReference type="Gene3D" id="3.40.50.10260">
    <property type="entry name" value="YjeF N-terminal domain"/>
    <property type="match status" value="1"/>
</dbReference>
<keyword evidence="23" id="KW-1185">Reference proteome</keyword>
<evidence type="ECO:0000313" key="22">
    <source>
        <dbReference type="EMBL" id="AFA48471.1"/>
    </source>
</evidence>
<dbReference type="GO" id="GO:0052856">
    <property type="term" value="F:NAD(P)HX epimerase activity"/>
    <property type="evidence" value="ECO:0007669"/>
    <property type="project" value="UniProtKB-UniRule"/>
</dbReference>
<proteinExistence type="inferred from homology"/>
<evidence type="ECO:0000256" key="17">
    <source>
        <dbReference type="HAMAP-Rule" id="MF_01965"/>
    </source>
</evidence>
<evidence type="ECO:0000256" key="3">
    <source>
        <dbReference type="ARBA" id="ARBA00006001"/>
    </source>
</evidence>
<keyword evidence="22" id="KW-0418">Kinase</keyword>
<comment type="catalytic activity">
    <reaction evidence="2 18 19">
        <text>(6R)-NADPHX = (6S)-NADPHX</text>
        <dbReference type="Rhea" id="RHEA:32227"/>
        <dbReference type="ChEBI" id="CHEBI:64076"/>
        <dbReference type="ChEBI" id="CHEBI:64077"/>
        <dbReference type="EC" id="5.1.99.6"/>
    </reaction>
</comment>
<dbReference type="NCBIfam" id="TIGR00196">
    <property type="entry name" value="yjeF_cterm"/>
    <property type="match status" value="1"/>
</dbReference>
<feature type="binding site" evidence="17">
    <location>
        <position position="365"/>
    </location>
    <ligand>
        <name>(6S)-NADPHX</name>
        <dbReference type="ChEBI" id="CHEBI:64076"/>
    </ligand>
</feature>
<feature type="binding site" evidence="18">
    <location>
        <position position="207"/>
    </location>
    <ligand>
        <name>K(+)</name>
        <dbReference type="ChEBI" id="CHEBI:29103"/>
    </ligand>
</feature>
<evidence type="ECO:0000256" key="11">
    <source>
        <dbReference type="ARBA" id="ARBA00023235"/>
    </source>
</evidence>
<feature type="binding site" evidence="17">
    <location>
        <position position="481"/>
    </location>
    <ligand>
        <name>AMP</name>
        <dbReference type="ChEBI" id="CHEBI:456215"/>
    </ligand>
</feature>
<evidence type="ECO:0000256" key="18">
    <source>
        <dbReference type="HAMAP-Rule" id="MF_01966"/>
    </source>
</evidence>
<dbReference type="InterPro" id="IPR030677">
    <property type="entry name" value="Nnr"/>
</dbReference>
<keyword evidence="11 18" id="KW-0413">Isomerase</keyword>
<feature type="binding site" evidence="18">
    <location>
        <begin position="98"/>
        <end position="102"/>
    </location>
    <ligand>
        <name>(6S)-NADPHX</name>
        <dbReference type="ChEBI" id="CHEBI:64076"/>
    </ligand>
</feature>
<feature type="binding site" evidence="17">
    <location>
        <position position="302"/>
    </location>
    <ligand>
        <name>(6S)-NADPHX</name>
        <dbReference type="ChEBI" id="CHEBI:64076"/>
    </ligand>
</feature>
<feature type="binding site" evidence="17">
    <location>
        <position position="482"/>
    </location>
    <ligand>
        <name>(6S)-NADPHX</name>
        <dbReference type="ChEBI" id="CHEBI:64076"/>
    </ligand>
</feature>
<comment type="cofactor">
    <cofactor evidence="17">
        <name>Mg(2+)</name>
        <dbReference type="ChEBI" id="CHEBI:18420"/>
    </cofactor>
</comment>